<keyword evidence="4" id="KW-0472">Membrane</keyword>
<evidence type="ECO:0000256" key="4">
    <source>
        <dbReference type="SAM" id="Phobius"/>
    </source>
</evidence>
<dbReference type="STRING" id="383372.Rcas_0535"/>
<reference evidence="5 6" key="1">
    <citation type="submission" date="2007-08" db="EMBL/GenBank/DDBJ databases">
        <title>Complete sequence of Roseiflexus castenholzii DSM 13941.</title>
        <authorList>
            <consortium name="US DOE Joint Genome Institute"/>
            <person name="Copeland A."/>
            <person name="Lucas S."/>
            <person name="Lapidus A."/>
            <person name="Barry K."/>
            <person name="Glavina del Rio T."/>
            <person name="Dalin E."/>
            <person name="Tice H."/>
            <person name="Pitluck S."/>
            <person name="Thompson L.S."/>
            <person name="Brettin T."/>
            <person name="Bruce D."/>
            <person name="Detter J.C."/>
            <person name="Han C."/>
            <person name="Tapia R."/>
            <person name="Schmutz J."/>
            <person name="Larimer F."/>
            <person name="Land M."/>
            <person name="Hauser L."/>
            <person name="Kyrpides N."/>
            <person name="Mikhailova N."/>
            <person name="Bryant D.A."/>
            <person name="Hanada S."/>
            <person name="Tsukatani Y."/>
            <person name="Richardson P."/>
        </authorList>
    </citation>
    <scope>NUCLEOTIDE SEQUENCE [LARGE SCALE GENOMIC DNA]</scope>
    <source>
        <strain evidence="6">DSM 13941 / HLO8</strain>
    </source>
</reference>
<evidence type="ECO:0000313" key="5">
    <source>
        <dbReference type="EMBL" id="ABU56665.1"/>
    </source>
</evidence>
<keyword evidence="6" id="KW-1185">Reference proteome</keyword>
<evidence type="ECO:0000256" key="2">
    <source>
        <dbReference type="ARBA" id="ARBA00023054"/>
    </source>
</evidence>
<dbReference type="PANTHER" id="PTHR32347:SF23">
    <property type="entry name" value="BLL5650 PROTEIN"/>
    <property type="match status" value="1"/>
</dbReference>
<dbReference type="PANTHER" id="PTHR32347">
    <property type="entry name" value="EFFLUX SYSTEM COMPONENT YKNX-RELATED"/>
    <property type="match status" value="1"/>
</dbReference>
<dbReference type="InterPro" id="IPR050465">
    <property type="entry name" value="UPF0194_transport"/>
</dbReference>
<evidence type="ECO:0000256" key="3">
    <source>
        <dbReference type="SAM" id="Coils"/>
    </source>
</evidence>
<dbReference type="KEGG" id="rca:Rcas_0535"/>
<sequence length="222" mass="23052">MIHPAFAFSEESFATVVPEKSIIERLDMQATSSVPHAGGVQRQRLSRRRMLWIVLLLLILVGIGGIAWRATTVAPVPAATAPVLRETLTETVSGSGSVQPARALDVVFVASGEVAEVLVEVGDVVRAGQSLARLDTTELELQLAQAEANLKSAEARLAAARGEGASELDIRQAQLSLQAAEIQLAKVSKGNATAANIRSAQANLESARAPCSAVGGVAAADG</sequence>
<dbReference type="SUPFAM" id="SSF111369">
    <property type="entry name" value="HlyD-like secretion proteins"/>
    <property type="match status" value="1"/>
</dbReference>
<protein>
    <submittedName>
        <fullName evidence="5">Uncharacterized protein</fullName>
    </submittedName>
</protein>
<feature type="transmembrane region" description="Helical" evidence="4">
    <location>
        <begin position="50"/>
        <end position="68"/>
    </location>
</feature>
<keyword evidence="2 3" id="KW-0175">Coiled coil</keyword>
<accession>A7NF81</accession>
<feature type="coiled-coil region" evidence="3">
    <location>
        <begin position="134"/>
        <end position="163"/>
    </location>
</feature>
<evidence type="ECO:0000313" key="6">
    <source>
        <dbReference type="Proteomes" id="UP000000263"/>
    </source>
</evidence>
<name>A7NF81_ROSCS</name>
<evidence type="ECO:0000256" key="1">
    <source>
        <dbReference type="ARBA" id="ARBA00004196"/>
    </source>
</evidence>
<dbReference type="Proteomes" id="UP000000263">
    <property type="component" value="Chromosome"/>
</dbReference>
<dbReference type="Gene3D" id="1.10.287.470">
    <property type="entry name" value="Helix hairpin bin"/>
    <property type="match status" value="1"/>
</dbReference>
<dbReference type="HOGENOM" id="CLU_1244550_0_0_0"/>
<dbReference type="AlphaFoldDB" id="A7NF81"/>
<dbReference type="eggNOG" id="COG0845">
    <property type="taxonomic scope" value="Bacteria"/>
</dbReference>
<gene>
    <name evidence="5" type="ordered locus">Rcas_0535</name>
</gene>
<dbReference type="EMBL" id="CP000804">
    <property type="protein sequence ID" value="ABU56665.1"/>
    <property type="molecule type" value="Genomic_DNA"/>
</dbReference>
<dbReference type="Gene3D" id="2.40.50.100">
    <property type="match status" value="1"/>
</dbReference>
<keyword evidence="4" id="KW-1133">Transmembrane helix</keyword>
<organism evidence="5 6">
    <name type="scientific">Roseiflexus castenholzii (strain DSM 13941 / HLO8)</name>
    <dbReference type="NCBI Taxonomy" id="383372"/>
    <lineage>
        <taxon>Bacteria</taxon>
        <taxon>Bacillati</taxon>
        <taxon>Chloroflexota</taxon>
        <taxon>Chloroflexia</taxon>
        <taxon>Chloroflexales</taxon>
        <taxon>Roseiflexineae</taxon>
        <taxon>Roseiflexaceae</taxon>
        <taxon>Roseiflexus</taxon>
    </lineage>
</organism>
<dbReference type="GO" id="GO:0030313">
    <property type="term" value="C:cell envelope"/>
    <property type="evidence" value="ECO:0007669"/>
    <property type="project" value="UniProtKB-SubCell"/>
</dbReference>
<comment type="subcellular location">
    <subcellularLocation>
        <location evidence="1">Cell envelope</location>
    </subcellularLocation>
</comment>
<keyword evidence="4" id="KW-0812">Transmembrane</keyword>
<proteinExistence type="predicted"/>